<evidence type="ECO:0000256" key="2">
    <source>
        <dbReference type="ARBA" id="ARBA00013090"/>
    </source>
</evidence>
<organism evidence="8 9">
    <name type="scientific">Crenobacter caeni</name>
    <dbReference type="NCBI Taxonomy" id="2705474"/>
    <lineage>
        <taxon>Bacteria</taxon>
        <taxon>Pseudomonadati</taxon>
        <taxon>Pseudomonadota</taxon>
        <taxon>Betaproteobacteria</taxon>
        <taxon>Neisseriales</taxon>
        <taxon>Neisseriaceae</taxon>
        <taxon>Crenobacter</taxon>
    </lineage>
</organism>
<evidence type="ECO:0000256" key="3">
    <source>
        <dbReference type="ARBA" id="ARBA00022960"/>
    </source>
</evidence>
<dbReference type="InterPro" id="IPR018187">
    <property type="entry name" value="Asp/Glu_racemase_AS_1"/>
</dbReference>
<gene>
    <name evidence="7 8" type="primary">murI</name>
    <name evidence="8" type="ORF">GZH52_02840</name>
</gene>
<evidence type="ECO:0000313" key="8">
    <source>
        <dbReference type="EMBL" id="NDV11736.1"/>
    </source>
</evidence>
<dbReference type="InterPro" id="IPR015942">
    <property type="entry name" value="Asp/Glu/hydantoin_racemase"/>
</dbReference>
<name>A0A6B2KNC7_9NEIS</name>
<dbReference type="PANTHER" id="PTHR21198">
    <property type="entry name" value="GLUTAMATE RACEMASE"/>
    <property type="match status" value="1"/>
</dbReference>
<keyword evidence="6 7" id="KW-0961">Cell wall biogenesis/degradation</keyword>
<dbReference type="PROSITE" id="PS00924">
    <property type="entry name" value="ASP_GLU_RACEMASE_2"/>
    <property type="match status" value="1"/>
</dbReference>
<comment type="function">
    <text evidence="7">Provides the (R)-glutamate required for cell wall biosynthesis.</text>
</comment>
<feature type="binding site" evidence="7">
    <location>
        <begin position="181"/>
        <end position="182"/>
    </location>
    <ligand>
        <name>substrate</name>
    </ligand>
</feature>
<protein>
    <recommendedName>
        <fullName evidence="2 7">Glutamate racemase</fullName>
        <ecNumber evidence="2 7">5.1.1.3</ecNumber>
    </recommendedName>
</protein>
<evidence type="ECO:0000313" key="9">
    <source>
        <dbReference type="Proteomes" id="UP000482578"/>
    </source>
</evidence>
<dbReference type="PANTHER" id="PTHR21198:SF2">
    <property type="entry name" value="GLUTAMATE RACEMASE"/>
    <property type="match status" value="1"/>
</dbReference>
<dbReference type="InterPro" id="IPR033134">
    <property type="entry name" value="Asp/Glu_racemase_AS_2"/>
</dbReference>
<keyword evidence="5 7" id="KW-0413">Isomerase</keyword>
<dbReference type="GO" id="GO:0008360">
    <property type="term" value="P:regulation of cell shape"/>
    <property type="evidence" value="ECO:0007669"/>
    <property type="project" value="UniProtKB-KW"/>
</dbReference>
<dbReference type="AlphaFoldDB" id="A0A6B2KNC7"/>
<dbReference type="GO" id="GO:0009252">
    <property type="term" value="P:peptidoglycan biosynthetic process"/>
    <property type="evidence" value="ECO:0007669"/>
    <property type="project" value="UniProtKB-UniRule"/>
</dbReference>
<keyword evidence="3 7" id="KW-0133">Cell shape</keyword>
<dbReference type="EMBL" id="JAAGAA010000002">
    <property type="protein sequence ID" value="NDV11736.1"/>
    <property type="molecule type" value="Genomic_DNA"/>
</dbReference>
<dbReference type="GO" id="GO:0071555">
    <property type="term" value="P:cell wall organization"/>
    <property type="evidence" value="ECO:0007669"/>
    <property type="project" value="UniProtKB-KW"/>
</dbReference>
<feature type="binding site" evidence="7">
    <location>
        <begin position="70"/>
        <end position="71"/>
    </location>
    <ligand>
        <name>substrate</name>
    </ligand>
</feature>
<dbReference type="InterPro" id="IPR001920">
    <property type="entry name" value="Asp/Glu_race"/>
</dbReference>
<dbReference type="NCBIfam" id="TIGR00067">
    <property type="entry name" value="glut_race"/>
    <property type="match status" value="1"/>
</dbReference>
<evidence type="ECO:0000256" key="6">
    <source>
        <dbReference type="ARBA" id="ARBA00023316"/>
    </source>
</evidence>
<dbReference type="SUPFAM" id="SSF53681">
    <property type="entry name" value="Aspartate/glutamate racemase"/>
    <property type="match status" value="2"/>
</dbReference>
<dbReference type="Gene3D" id="3.40.50.1860">
    <property type="match status" value="2"/>
</dbReference>
<dbReference type="Proteomes" id="UP000482578">
    <property type="component" value="Unassembled WGS sequence"/>
</dbReference>
<feature type="binding site" evidence="7">
    <location>
        <begin position="38"/>
        <end position="39"/>
    </location>
    <ligand>
        <name>substrate</name>
    </ligand>
</feature>
<comment type="caution">
    <text evidence="8">The sequence shown here is derived from an EMBL/GenBank/DDBJ whole genome shotgun (WGS) entry which is preliminary data.</text>
</comment>
<dbReference type="Pfam" id="PF01177">
    <property type="entry name" value="Asp_Glu_race"/>
    <property type="match status" value="1"/>
</dbReference>
<dbReference type="EC" id="5.1.1.3" evidence="2 7"/>
<dbReference type="HAMAP" id="MF_00258">
    <property type="entry name" value="Glu_racemase"/>
    <property type="match status" value="1"/>
</dbReference>
<feature type="active site" description="Proton donor/acceptor" evidence="7">
    <location>
        <position position="180"/>
    </location>
</feature>
<feature type="binding site" evidence="7">
    <location>
        <begin position="6"/>
        <end position="7"/>
    </location>
    <ligand>
        <name>substrate</name>
    </ligand>
</feature>
<reference evidence="8 9" key="1">
    <citation type="submission" date="2020-02" db="EMBL/GenBank/DDBJ databases">
        <authorList>
            <person name="Yang Z."/>
        </authorList>
    </citation>
    <scope>NUCLEOTIDE SEQUENCE [LARGE SCALE GENOMIC DNA]</scope>
    <source>
        <strain evidence="8 9">HX-7-9</strain>
    </source>
</reference>
<keyword evidence="9" id="KW-1185">Reference proteome</keyword>
<dbReference type="InterPro" id="IPR004391">
    <property type="entry name" value="Glu_race"/>
</dbReference>
<dbReference type="UniPathway" id="UPA00219"/>
<comment type="pathway">
    <text evidence="7">Cell wall biogenesis; peptidoglycan biosynthesis.</text>
</comment>
<dbReference type="RefSeq" id="WP_163314999.1">
    <property type="nucleotide sequence ID" value="NZ_JAAGAA010000002.1"/>
</dbReference>
<keyword evidence="4 7" id="KW-0573">Peptidoglycan synthesis</keyword>
<dbReference type="GO" id="GO:0008881">
    <property type="term" value="F:glutamate racemase activity"/>
    <property type="evidence" value="ECO:0007669"/>
    <property type="project" value="UniProtKB-UniRule"/>
</dbReference>
<evidence type="ECO:0000256" key="1">
    <source>
        <dbReference type="ARBA" id="ARBA00001602"/>
    </source>
</evidence>
<evidence type="ECO:0000256" key="4">
    <source>
        <dbReference type="ARBA" id="ARBA00022984"/>
    </source>
</evidence>
<evidence type="ECO:0000256" key="7">
    <source>
        <dbReference type="HAMAP-Rule" id="MF_00258"/>
    </source>
</evidence>
<accession>A0A6B2KNC7</accession>
<evidence type="ECO:0000256" key="5">
    <source>
        <dbReference type="ARBA" id="ARBA00023235"/>
    </source>
</evidence>
<proteinExistence type="inferred from homology"/>
<sequence length="260" mass="27918">MIGMFDSGLGGLSVWRELTRQLPGEPVIYFADRAWCPYGPRSHAEIAARSERIAHWLFDQGASSLVIACNTATSAAAAPLRARYPHVPIIGMEPAIKPAALATETGEIAVLATRATLAGDKLEQLAARYRQQARIRLLPGDGFVEAVEAGELDSPNARQVVARALSPLAGTRTDQIVLGCTHYPFLAPLIAEAAPQATLIDPASAVCRQVRRLIALNALETPAGEPPRYRFVTTAGATDMQAFIDRVLGRDTRVETLALD</sequence>
<feature type="active site" description="Proton donor/acceptor" evidence="7">
    <location>
        <position position="69"/>
    </location>
</feature>
<comment type="catalytic activity">
    <reaction evidence="1 7">
        <text>L-glutamate = D-glutamate</text>
        <dbReference type="Rhea" id="RHEA:12813"/>
        <dbReference type="ChEBI" id="CHEBI:29985"/>
        <dbReference type="ChEBI" id="CHEBI:29986"/>
        <dbReference type="EC" id="5.1.1.3"/>
    </reaction>
</comment>
<comment type="similarity">
    <text evidence="7">Belongs to the aspartate/glutamate racemases family.</text>
</comment>
<dbReference type="PROSITE" id="PS00923">
    <property type="entry name" value="ASP_GLU_RACEMASE_1"/>
    <property type="match status" value="1"/>
</dbReference>